<keyword evidence="1" id="KW-0812">Transmembrane</keyword>
<dbReference type="AlphaFoldDB" id="A0A422QHH0"/>
<evidence type="ECO:0000259" key="2">
    <source>
        <dbReference type="Pfam" id="PF07995"/>
    </source>
</evidence>
<dbReference type="RefSeq" id="WP_229415024.1">
    <property type="nucleotide sequence ID" value="NZ_JSAB01000204.1"/>
</dbReference>
<dbReference type="Pfam" id="PF07995">
    <property type="entry name" value="GSDH"/>
    <property type="match status" value="1"/>
</dbReference>
<dbReference type="Proteomes" id="UP000283254">
    <property type="component" value="Unassembled WGS sequence"/>
</dbReference>
<reference evidence="3" key="1">
    <citation type="submission" date="2014-10" db="EMBL/GenBank/DDBJ databases">
        <title>Massilia sp. genome.</title>
        <authorList>
            <person name="Xu B."/>
            <person name="Dai L."/>
            <person name="Huang Z."/>
        </authorList>
    </citation>
    <scope>NUCLEOTIDE SEQUENCE [LARGE SCALE GENOMIC DNA]</scope>
    <source>
        <strain evidence="3">CFS-1</strain>
    </source>
</reference>
<evidence type="ECO:0000313" key="4">
    <source>
        <dbReference type="Proteomes" id="UP000283254"/>
    </source>
</evidence>
<gene>
    <name evidence="3" type="ORF">NM04_18145</name>
</gene>
<feature type="transmembrane region" description="Helical" evidence="1">
    <location>
        <begin position="91"/>
        <end position="111"/>
    </location>
</feature>
<dbReference type="SUPFAM" id="SSF50952">
    <property type="entry name" value="Soluble quinoprotein glucose dehydrogenase"/>
    <property type="match status" value="1"/>
</dbReference>
<sequence length="530" mass="56033">MRQLGRHAAALLAAAVATGMVASLVQTQVNLAELTALGATFPLSLRAWTTLQDLAGFGPVMIGISFAALLPAMLVAHAIGRAAGPARRAPLFAAAAVAGLWAAFWLMLNVIPMPAIAATRGGLEHALMAMSGIAGGLVYAHMTSPAQRAAQPRRQVLVAALMALVPAALFLITSPGAADKLEAVDPATYRVETVAKGLDRPWSLAFLPDGRLLVTEMAGRLLVIGRDGAKTPIATGGLPPVFQRGGTIGLMDVALDPAFERNGLIYLTMGHGEEGANGTRLARARLENDRLEDVRVLFSSTPKPRAGNNGGRIAFLPDQTLVLTVGDGNWRREEAQNVANHLGTVVRLDRDGQAPPDNPYIGRPGAAPEVYSLGHRNPQGIAVDPASGELLLTEHGARGGDEINQIVAGKNYGWPLVTAGIDYPFGRVTPFSRLAGFEAPLLEWTPSIAPSGLAVYRGDQFPDWRGDLLVPALRGRALHRVVRDGDRIVGQQTLLAELNQRLRDVKVGPDGAIYALTDGVDASLLRLTRP</sequence>
<name>A0A422QHH0_9BURK</name>
<protein>
    <submittedName>
        <fullName evidence="3">Glucose sorbosone dehydrogenase</fullName>
    </submittedName>
</protein>
<feature type="transmembrane region" description="Helical" evidence="1">
    <location>
        <begin position="123"/>
        <end position="142"/>
    </location>
</feature>
<proteinExistence type="predicted"/>
<feature type="transmembrane region" description="Helical" evidence="1">
    <location>
        <begin position="55"/>
        <end position="79"/>
    </location>
</feature>
<keyword evidence="4" id="KW-1185">Reference proteome</keyword>
<comment type="caution">
    <text evidence="3">The sequence shown here is derived from an EMBL/GenBank/DDBJ whole genome shotgun (WGS) entry which is preliminary data.</text>
</comment>
<dbReference type="Gene3D" id="2.120.10.30">
    <property type="entry name" value="TolB, C-terminal domain"/>
    <property type="match status" value="1"/>
</dbReference>
<keyword evidence="1" id="KW-0472">Membrane</keyword>
<dbReference type="PANTHER" id="PTHR19328:SF75">
    <property type="entry name" value="ALDOSE SUGAR DEHYDROGENASE YLII"/>
    <property type="match status" value="1"/>
</dbReference>
<keyword evidence="1" id="KW-1133">Transmembrane helix</keyword>
<feature type="transmembrane region" description="Helical" evidence="1">
    <location>
        <begin position="154"/>
        <end position="172"/>
    </location>
</feature>
<dbReference type="InterPro" id="IPR011042">
    <property type="entry name" value="6-blade_b-propeller_TolB-like"/>
</dbReference>
<dbReference type="InterPro" id="IPR012938">
    <property type="entry name" value="Glc/Sorbosone_DH"/>
</dbReference>
<dbReference type="PANTHER" id="PTHR19328">
    <property type="entry name" value="HEDGEHOG-INTERACTING PROTEIN"/>
    <property type="match status" value="1"/>
</dbReference>
<feature type="domain" description="Glucose/Sorbosone dehydrogenase" evidence="2">
    <location>
        <begin position="198"/>
        <end position="526"/>
    </location>
</feature>
<dbReference type="InterPro" id="IPR011041">
    <property type="entry name" value="Quinoprot_gluc/sorb_DH_b-prop"/>
</dbReference>
<accession>A0A422QHH0</accession>
<evidence type="ECO:0000313" key="3">
    <source>
        <dbReference type="EMBL" id="RNF29400.1"/>
    </source>
</evidence>
<evidence type="ECO:0000256" key="1">
    <source>
        <dbReference type="SAM" id="Phobius"/>
    </source>
</evidence>
<dbReference type="EMBL" id="JSAB01000204">
    <property type="protein sequence ID" value="RNF29400.1"/>
    <property type="molecule type" value="Genomic_DNA"/>
</dbReference>
<organism evidence="3 4">
    <name type="scientific">Massilia aurea</name>
    <dbReference type="NCBI Taxonomy" id="373040"/>
    <lineage>
        <taxon>Bacteria</taxon>
        <taxon>Pseudomonadati</taxon>
        <taxon>Pseudomonadota</taxon>
        <taxon>Betaproteobacteria</taxon>
        <taxon>Burkholderiales</taxon>
        <taxon>Oxalobacteraceae</taxon>
        <taxon>Telluria group</taxon>
        <taxon>Massilia</taxon>
    </lineage>
</organism>